<dbReference type="EMBL" id="MHQV01000014">
    <property type="protein sequence ID" value="OHA11106.1"/>
    <property type="molecule type" value="Genomic_DNA"/>
</dbReference>
<comment type="caution">
    <text evidence="1">The sequence shown here is derived from an EMBL/GenBank/DDBJ whole genome shotgun (WGS) entry which is preliminary data.</text>
</comment>
<sequence>MSDHQPFLKVEPSVAGYRDILAQVFLESLPEAERIVTIEASLRKAAEAHNDDACLKLVELLRYPYDREEHARAEATDKHFPNVTERAYLRWCEHIERLYWQLPDKRRTGDGYIGDKRVDRFGPTLEKTKLKILGVVIHGWMPELTNESRRIFRFVVNCYQPGFYASPASNAFEGKFISREQKEEIEKLFRGRMGAGSFGPDHISQWLVEEEMPDKIRDILIFARARSGGWELAKRDIRNAELLEPFDPDNRSPQAINLFQAISEKIKEFDQRAVGLLEAMQPSGYGNYWKSDQIGASDYVRGTISVTYGHLPTRFGEFLGVQVALEDKCPEELGRDIFGRARRHIEAWIKDQNDWRGLLVSLTVRGGMSALELACSTEVRPHKA</sequence>
<reference evidence="1 2" key="1">
    <citation type="journal article" date="2016" name="Nat. Commun.">
        <title>Thousands of microbial genomes shed light on interconnected biogeochemical processes in an aquifer system.</title>
        <authorList>
            <person name="Anantharaman K."/>
            <person name="Brown C.T."/>
            <person name="Hug L.A."/>
            <person name="Sharon I."/>
            <person name="Castelle C.J."/>
            <person name="Probst A.J."/>
            <person name="Thomas B.C."/>
            <person name="Singh A."/>
            <person name="Wilkins M.J."/>
            <person name="Karaoz U."/>
            <person name="Brodie E.L."/>
            <person name="Williams K.H."/>
            <person name="Hubbard S.S."/>
            <person name="Banfield J.F."/>
        </authorList>
    </citation>
    <scope>NUCLEOTIDE SEQUENCE [LARGE SCALE GENOMIC DNA]</scope>
</reference>
<gene>
    <name evidence="1" type="ORF">A3H71_00135</name>
</gene>
<name>A0A1G2LHK5_9BACT</name>
<evidence type="ECO:0000313" key="2">
    <source>
        <dbReference type="Proteomes" id="UP000179052"/>
    </source>
</evidence>
<organism evidence="1 2">
    <name type="scientific">Candidatus Sungbacteria bacterium RIFCSPLOWO2_02_FULL_48_13b</name>
    <dbReference type="NCBI Taxonomy" id="1802283"/>
    <lineage>
        <taxon>Bacteria</taxon>
        <taxon>Candidatus Sungiibacteriota</taxon>
    </lineage>
</organism>
<evidence type="ECO:0000313" key="1">
    <source>
        <dbReference type="EMBL" id="OHA11106.1"/>
    </source>
</evidence>
<accession>A0A1G2LHK5</accession>
<dbReference type="Proteomes" id="UP000179052">
    <property type="component" value="Unassembled WGS sequence"/>
</dbReference>
<protein>
    <submittedName>
        <fullName evidence="1">Uncharacterized protein</fullName>
    </submittedName>
</protein>
<dbReference type="AlphaFoldDB" id="A0A1G2LHK5"/>
<proteinExistence type="predicted"/>